<dbReference type="Proteomes" id="UP000009328">
    <property type="component" value="Unassembled WGS sequence"/>
</dbReference>
<comment type="caution">
    <text evidence="1">The sequence shown here is derived from an EMBL/GenBank/DDBJ whole genome shotgun (WGS) entry which is preliminary data.</text>
</comment>
<keyword evidence="2" id="KW-1185">Reference proteome</keyword>
<protein>
    <submittedName>
        <fullName evidence="1">Uncharacterized protein</fullName>
    </submittedName>
</protein>
<dbReference type="InParanoid" id="K0KPR2"/>
<dbReference type="AlphaFoldDB" id="K0KPR2"/>
<evidence type="ECO:0000313" key="2">
    <source>
        <dbReference type="Proteomes" id="UP000009328"/>
    </source>
</evidence>
<dbReference type="Pfam" id="PF08700">
    <property type="entry name" value="VPS51_Exo84_N"/>
    <property type="match status" value="1"/>
</dbReference>
<name>K0KPR2_WICCF</name>
<evidence type="ECO:0000313" key="1">
    <source>
        <dbReference type="EMBL" id="CCH44152.1"/>
    </source>
</evidence>
<dbReference type="HOGENOM" id="CLU_806993_0_0_1"/>
<dbReference type="EMBL" id="CAIF01000109">
    <property type="protein sequence ID" value="CCH44152.1"/>
    <property type="molecule type" value="Genomic_DNA"/>
</dbReference>
<sequence>MSDIDLLNTTSQSLFKTFPITQIQQISTNLNQLSNLKHEEIRNLVGSKYRDLLISADEITIMEKLSHEQDSKLYDLIFGKFKIGIDDKISKFMNNKNDDFEIDQQNINQIKSIQSKTDFTIKLSKFLKINSDDEIEEIFMKINEIGNEWGDKSNLVLEKFKEIEIIFETKINEINDINELLKLELFWNKRNEFNISSLEQLLYNHLKSNLIKFDNLKEILEKFPKFIDNLNNDYQRKLQILIKNVQNLINELKPNPKNELKLYDLKFDDDDYLLKIEFLSKGLIFKEYQDINNGLQSIKDLLNFIKIINNDSFLKISNDYNDLLKSFQKHAQETNNSLLLKHLK</sequence>
<dbReference type="STRING" id="1206466.K0KPR2"/>
<accession>K0KPR2</accession>
<organism evidence="1 2">
    <name type="scientific">Wickerhamomyces ciferrii (strain ATCC 14091 / BCRC 22168 / CBS 111 / JCM 3599 / NBRC 0793 / NRRL Y-1031 F-60-10)</name>
    <name type="common">Yeast</name>
    <name type="synonym">Pichia ciferrii</name>
    <dbReference type="NCBI Taxonomy" id="1206466"/>
    <lineage>
        <taxon>Eukaryota</taxon>
        <taxon>Fungi</taxon>
        <taxon>Dikarya</taxon>
        <taxon>Ascomycota</taxon>
        <taxon>Saccharomycotina</taxon>
        <taxon>Saccharomycetes</taxon>
        <taxon>Phaffomycetales</taxon>
        <taxon>Wickerhamomycetaceae</taxon>
        <taxon>Wickerhamomyces</taxon>
    </lineage>
</organism>
<gene>
    <name evidence="1" type="ORF">BN7_3710</name>
</gene>
<proteinExistence type="predicted"/>
<reference evidence="1 2" key="1">
    <citation type="journal article" date="2012" name="Eukaryot. Cell">
        <title>Draft genome sequence of Wickerhamomyces ciferrii NRRL Y-1031 F-60-10.</title>
        <authorList>
            <person name="Schneider J."/>
            <person name="Andrea H."/>
            <person name="Blom J."/>
            <person name="Jaenicke S."/>
            <person name="Ruckert C."/>
            <person name="Schorsch C."/>
            <person name="Szczepanowski R."/>
            <person name="Farwick M."/>
            <person name="Goesmann A."/>
            <person name="Puhler A."/>
            <person name="Schaffer S."/>
            <person name="Tauch A."/>
            <person name="Kohler T."/>
            <person name="Brinkrolf K."/>
        </authorList>
    </citation>
    <scope>NUCLEOTIDE SEQUENCE [LARGE SCALE GENOMIC DNA]</scope>
    <source>
        <strain evidence="2">ATCC 14091 / BCRC 22168 / CBS 111 / JCM 3599 / NBRC 0793 / NRRL Y-1031 F-60-10</strain>
    </source>
</reference>